<evidence type="ECO:0008006" key="2">
    <source>
        <dbReference type="Google" id="ProtNLM"/>
    </source>
</evidence>
<protein>
    <recommendedName>
        <fullName evidence="2">4-vinyl reductase 4VR domain-containing protein</fullName>
    </recommendedName>
</protein>
<accession>A0A0F9KQY2</accession>
<dbReference type="EMBL" id="LAZR01007595">
    <property type="protein sequence ID" value="KKM84253.1"/>
    <property type="molecule type" value="Genomic_DNA"/>
</dbReference>
<name>A0A0F9KQY2_9ZZZZ</name>
<comment type="caution">
    <text evidence="1">The sequence shown here is derived from an EMBL/GenBank/DDBJ whole genome shotgun (WGS) entry which is preliminary data.</text>
</comment>
<reference evidence="1" key="1">
    <citation type="journal article" date="2015" name="Nature">
        <title>Complex archaea that bridge the gap between prokaryotes and eukaryotes.</title>
        <authorList>
            <person name="Spang A."/>
            <person name="Saw J.H."/>
            <person name="Jorgensen S.L."/>
            <person name="Zaremba-Niedzwiedzka K."/>
            <person name="Martijn J."/>
            <person name="Lind A.E."/>
            <person name="van Eijk R."/>
            <person name="Schleper C."/>
            <person name="Guy L."/>
            <person name="Ettema T.J."/>
        </authorList>
    </citation>
    <scope>NUCLEOTIDE SEQUENCE</scope>
</reference>
<sequence>MVKYRDALKFFHAYVNEMIEVGGSNLPKTISTSLGLKAGKLLKDRGTTGIENSLKMINEVFKAKTTIKPLDDGIFEVILNYKSNFCPLGGKSNPNRSNIIQNAICVPYITSILNFLHSDLKFTAKVIDCIMSSDEKICRYKLTTEEKKI</sequence>
<dbReference type="AlphaFoldDB" id="A0A0F9KQY2"/>
<evidence type="ECO:0000313" key="1">
    <source>
        <dbReference type="EMBL" id="KKM84253.1"/>
    </source>
</evidence>
<organism evidence="1">
    <name type="scientific">marine sediment metagenome</name>
    <dbReference type="NCBI Taxonomy" id="412755"/>
    <lineage>
        <taxon>unclassified sequences</taxon>
        <taxon>metagenomes</taxon>
        <taxon>ecological metagenomes</taxon>
    </lineage>
</organism>
<proteinExistence type="predicted"/>
<gene>
    <name evidence="1" type="ORF">LCGC14_1301060</name>
</gene>